<sequence>MNNVYLKNKRSFKEAMTKFFTVTLPDIADSLVSKISDEIQILRPVFLS</sequence>
<proteinExistence type="predicted"/>
<dbReference type="Proteomes" id="UP000219020">
    <property type="component" value="Plasmid pMJ1"/>
</dbReference>
<gene>
    <name evidence="1" type="ORF">BTN49_0332</name>
</gene>
<reference evidence="2" key="1">
    <citation type="submission" date="2017-04" db="EMBL/GenBank/DDBJ databases">
        <title>Genome evolution of the luminous symbionts of deep sea anglerfish.</title>
        <authorList>
            <person name="Hendry T.A."/>
        </authorList>
    </citation>
    <scope>NUCLEOTIDE SEQUENCE [LARGE SCALE GENOMIC DNA]</scope>
    <source>
        <plasmid evidence="2">pmj1</plasmid>
    </source>
</reference>
<keyword evidence="1" id="KW-0614">Plasmid</keyword>
<evidence type="ECO:0000313" key="1">
    <source>
        <dbReference type="EMBL" id="PCS23966.1"/>
    </source>
</evidence>
<evidence type="ECO:0008006" key="3">
    <source>
        <dbReference type="Google" id="ProtNLM"/>
    </source>
</evidence>
<evidence type="ECO:0000313" key="2">
    <source>
        <dbReference type="Proteomes" id="UP000219020"/>
    </source>
</evidence>
<keyword evidence="2" id="KW-1185">Reference proteome</keyword>
<protein>
    <recommendedName>
        <fullName evidence="3">Mobile element protein</fullName>
    </recommendedName>
</protein>
<name>A0A2A5T756_9GAMM</name>
<accession>A0A2A5T756</accession>
<dbReference type="RefSeq" id="WP_190322149.1">
    <property type="nucleotide sequence ID" value="NZ_CAWOZE010000017.1"/>
</dbReference>
<geneLocation type="plasmid" evidence="2">
    <name>pmj1</name>
</geneLocation>
<dbReference type="EMBL" id="NBYY01000008">
    <property type="protein sequence ID" value="PCS23966.1"/>
    <property type="molecule type" value="Genomic_DNA"/>
</dbReference>
<comment type="caution">
    <text evidence="1">The sequence shown here is derived from an EMBL/GenBank/DDBJ whole genome shotgun (WGS) entry which is preliminary data.</text>
</comment>
<dbReference type="AlphaFoldDB" id="A0A2A5T756"/>
<organism evidence="1 2">
    <name type="scientific">Candidatus Enterovibrio escicola</name>
    <dbReference type="NCBI Taxonomy" id="1927127"/>
    <lineage>
        <taxon>Bacteria</taxon>
        <taxon>Pseudomonadati</taxon>
        <taxon>Pseudomonadota</taxon>
        <taxon>Gammaproteobacteria</taxon>
        <taxon>Vibrionales</taxon>
        <taxon>Vibrionaceae</taxon>
        <taxon>Enterovibrio</taxon>
    </lineage>
</organism>